<gene>
    <name evidence="2" type="ORF">I2I01_18685</name>
</gene>
<feature type="signal peptide" evidence="1">
    <location>
        <begin position="1"/>
        <end position="24"/>
    </location>
</feature>
<evidence type="ECO:0000313" key="3">
    <source>
        <dbReference type="Proteomes" id="UP000645610"/>
    </source>
</evidence>
<dbReference type="EMBL" id="JADQDP010000004">
    <property type="protein sequence ID" value="MBF9143679.1"/>
    <property type="molecule type" value="Genomic_DNA"/>
</dbReference>
<dbReference type="Proteomes" id="UP000645610">
    <property type="component" value="Unassembled WGS sequence"/>
</dbReference>
<sequence length="246" mass="26804">MTKVLFHLAVAIIGLAAGAGYAQAQTNAFGQKKNTYNFNKSAADVPDKLPEAVPGRIHLLDGSTLEVPIAYIDYNKIVAVGLTDKTAYTPLDVSSFVMKQDSFVVLKDFKVVVGEDEQEYRIAFVRVGAVGAGLGLYHLKGTMRRDDAVHQGSYATFNGASWGSAGGSYKSNVTEYEMTQAWVLKRDDSPQWVSLPKSGGRLRAIVEPLIADDARLSQEVKWGSLTTEKLPKVLNEYIADKKGARN</sequence>
<reference evidence="2 3" key="1">
    <citation type="submission" date="2020-11" db="EMBL/GenBank/DDBJ databases">
        <authorList>
            <person name="Kim M.K."/>
        </authorList>
    </citation>
    <scope>NUCLEOTIDE SEQUENCE [LARGE SCALE GENOMIC DNA]</scope>
    <source>
        <strain evidence="2 3">BT439</strain>
    </source>
</reference>
<dbReference type="RefSeq" id="WP_196288022.1">
    <property type="nucleotide sequence ID" value="NZ_JADQDP010000004.1"/>
</dbReference>
<name>A0A931BGV3_9BACT</name>
<keyword evidence="1" id="KW-0732">Signal</keyword>
<keyword evidence="3" id="KW-1185">Reference proteome</keyword>
<evidence type="ECO:0000313" key="2">
    <source>
        <dbReference type="EMBL" id="MBF9143679.1"/>
    </source>
</evidence>
<feature type="chain" id="PRO_5037334392" evidence="1">
    <location>
        <begin position="25"/>
        <end position="246"/>
    </location>
</feature>
<evidence type="ECO:0000256" key="1">
    <source>
        <dbReference type="SAM" id="SignalP"/>
    </source>
</evidence>
<accession>A0A931BGV3</accession>
<comment type="caution">
    <text evidence="2">The sequence shown here is derived from an EMBL/GenBank/DDBJ whole genome shotgun (WGS) entry which is preliminary data.</text>
</comment>
<protein>
    <submittedName>
        <fullName evidence="2">Uncharacterized protein</fullName>
    </submittedName>
</protein>
<proteinExistence type="predicted"/>
<dbReference type="AlphaFoldDB" id="A0A931BGV3"/>
<organism evidence="2 3">
    <name type="scientific">Hymenobacter properus</name>
    <dbReference type="NCBI Taxonomy" id="2791026"/>
    <lineage>
        <taxon>Bacteria</taxon>
        <taxon>Pseudomonadati</taxon>
        <taxon>Bacteroidota</taxon>
        <taxon>Cytophagia</taxon>
        <taxon>Cytophagales</taxon>
        <taxon>Hymenobacteraceae</taxon>
        <taxon>Hymenobacter</taxon>
    </lineage>
</organism>